<feature type="chain" id="PRO_5039613140" description="Tetratricopeptide repeat protein" evidence="1">
    <location>
        <begin position="21"/>
        <end position="141"/>
    </location>
</feature>
<evidence type="ECO:0000313" key="3">
    <source>
        <dbReference type="Proteomes" id="UP000809273"/>
    </source>
</evidence>
<evidence type="ECO:0000256" key="1">
    <source>
        <dbReference type="SAM" id="SignalP"/>
    </source>
</evidence>
<dbReference type="AlphaFoldDB" id="A0A9D8PPL1"/>
<keyword evidence="1" id="KW-0732">Signal</keyword>
<feature type="signal peptide" evidence="1">
    <location>
        <begin position="1"/>
        <end position="20"/>
    </location>
</feature>
<dbReference type="Gene3D" id="1.25.40.10">
    <property type="entry name" value="Tetratricopeptide repeat domain"/>
    <property type="match status" value="1"/>
</dbReference>
<organism evidence="2 3">
    <name type="scientific">Candidatus Zymogenus saltonus</name>
    <dbReference type="NCBI Taxonomy" id="2844893"/>
    <lineage>
        <taxon>Bacteria</taxon>
        <taxon>Deltaproteobacteria</taxon>
        <taxon>Candidatus Zymogenia</taxon>
        <taxon>Candidatus Zymogeniales</taxon>
        <taxon>Candidatus Zymogenaceae</taxon>
        <taxon>Candidatus Zymogenus</taxon>
    </lineage>
</organism>
<gene>
    <name evidence="2" type="ORF">JW984_14460</name>
</gene>
<dbReference type="EMBL" id="JAFGIX010000078">
    <property type="protein sequence ID" value="MBN1574399.1"/>
    <property type="molecule type" value="Genomic_DNA"/>
</dbReference>
<dbReference type="InterPro" id="IPR011990">
    <property type="entry name" value="TPR-like_helical_dom_sf"/>
</dbReference>
<evidence type="ECO:0008006" key="4">
    <source>
        <dbReference type="Google" id="ProtNLM"/>
    </source>
</evidence>
<name>A0A9D8PPL1_9DELT</name>
<reference evidence="2" key="2">
    <citation type="submission" date="2021-01" db="EMBL/GenBank/DDBJ databases">
        <authorList>
            <person name="Hahn C.R."/>
            <person name="Youssef N.H."/>
            <person name="Elshahed M."/>
        </authorList>
    </citation>
    <scope>NUCLEOTIDE SEQUENCE</scope>
    <source>
        <strain evidence="2">Zod_Metabat.24</strain>
    </source>
</reference>
<proteinExistence type="predicted"/>
<protein>
    <recommendedName>
        <fullName evidence="4">Tetratricopeptide repeat protein</fullName>
    </recommendedName>
</protein>
<reference evidence="2" key="1">
    <citation type="journal article" date="2021" name="Environ. Microbiol.">
        <title>Genomic characterization of three novel Desulfobacterota classes expand the metabolic and phylogenetic diversity of the phylum.</title>
        <authorList>
            <person name="Murphy C.L."/>
            <person name="Biggerstaff J."/>
            <person name="Eichhorn A."/>
            <person name="Ewing E."/>
            <person name="Shahan R."/>
            <person name="Soriano D."/>
            <person name="Stewart S."/>
            <person name="VanMol K."/>
            <person name="Walker R."/>
            <person name="Walters P."/>
            <person name="Elshahed M.S."/>
            <person name="Youssef N.H."/>
        </authorList>
    </citation>
    <scope>NUCLEOTIDE SEQUENCE</scope>
    <source>
        <strain evidence="2">Zod_Metabat.24</strain>
    </source>
</reference>
<accession>A0A9D8PPL1</accession>
<dbReference type="SUPFAM" id="SSF48452">
    <property type="entry name" value="TPR-like"/>
    <property type="match status" value="1"/>
</dbReference>
<dbReference type="Proteomes" id="UP000809273">
    <property type="component" value="Unassembled WGS sequence"/>
</dbReference>
<sequence>MKRVVLALIVLAVFATGTYAQDCDCAPWVWVRESGALHTFKEGSDELRYGMLDTEATVLIMEEQYWAAIEKYKKMIEIEDCLPNPFNMIAVCYMELDMKYQAMEYYKKACDRVECRYKKSDNPNYDPCKKYENLRLELLGY</sequence>
<comment type="caution">
    <text evidence="2">The sequence shown here is derived from an EMBL/GenBank/DDBJ whole genome shotgun (WGS) entry which is preliminary data.</text>
</comment>
<evidence type="ECO:0000313" key="2">
    <source>
        <dbReference type="EMBL" id="MBN1574399.1"/>
    </source>
</evidence>